<evidence type="ECO:0000313" key="1">
    <source>
        <dbReference type="EMBL" id="GAA0730309.1"/>
    </source>
</evidence>
<organism evidence="1 2">
    <name type="scientific">Clostridium malenominatum</name>
    <dbReference type="NCBI Taxonomy" id="1539"/>
    <lineage>
        <taxon>Bacteria</taxon>
        <taxon>Bacillati</taxon>
        <taxon>Bacillota</taxon>
        <taxon>Clostridia</taxon>
        <taxon>Eubacteriales</taxon>
        <taxon>Clostridiaceae</taxon>
        <taxon>Clostridium</taxon>
    </lineage>
</organism>
<protein>
    <recommendedName>
        <fullName evidence="3">NADPH-dependent FMN reductase-like domain-containing protein</fullName>
    </recommendedName>
</protein>
<evidence type="ECO:0008006" key="3">
    <source>
        <dbReference type="Google" id="ProtNLM"/>
    </source>
</evidence>
<evidence type="ECO:0000313" key="2">
    <source>
        <dbReference type="Proteomes" id="UP001500339"/>
    </source>
</evidence>
<reference evidence="1 2" key="1">
    <citation type="journal article" date="2019" name="Int. J. Syst. Evol. Microbiol.">
        <title>The Global Catalogue of Microorganisms (GCM) 10K type strain sequencing project: providing services to taxonomists for standard genome sequencing and annotation.</title>
        <authorList>
            <consortium name="The Broad Institute Genomics Platform"/>
            <consortium name="The Broad Institute Genome Sequencing Center for Infectious Disease"/>
            <person name="Wu L."/>
            <person name="Ma J."/>
        </authorList>
    </citation>
    <scope>NUCLEOTIDE SEQUENCE [LARGE SCALE GENOMIC DNA]</scope>
    <source>
        <strain evidence="1 2">JCM 1405</strain>
    </source>
</reference>
<comment type="caution">
    <text evidence="1">The sequence shown here is derived from an EMBL/GenBank/DDBJ whole genome shotgun (WGS) entry which is preliminary data.</text>
</comment>
<dbReference type="InterPro" id="IPR029039">
    <property type="entry name" value="Flavoprotein-like_sf"/>
</dbReference>
<accession>A0ABN1J6Q0</accession>
<proteinExistence type="predicted"/>
<dbReference type="Proteomes" id="UP001500339">
    <property type="component" value="Unassembled WGS sequence"/>
</dbReference>
<keyword evidence="2" id="KW-1185">Reference proteome</keyword>
<name>A0ABN1J6Q0_9CLOT</name>
<dbReference type="Gene3D" id="3.40.50.360">
    <property type="match status" value="1"/>
</dbReference>
<dbReference type="EMBL" id="BAAACF010000012">
    <property type="protein sequence ID" value="GAA0730309.1"/>
    <property type="molecule type" value="Genomic_DNA"/>
</dbReference>
<gene>
    <name evidence="1" type="ORF">GCM10008905_31420</name>
</gene>
<dbReference type="SUPFAM" id="SSF52218">
    <property type="entry name" value="Flavoproteins"/>
    <property type="match status" value="1"/>
</dbReference>
<sequence length="159" mass="18932">MKTVVIRELGNYKLESIYELDLTENHIKDCCGCWNCWLKTPGRCINKDLDQFYFKYLEADKVLIFSKVTKGFVSGNLKSLFDRMIPLFLPQIEIVSTGATTGQFKHLPRYEKYPDIEFYYEDNFATEEGKQIFEDYIYRTFDQFDSKNITVKTLEEYRE</sequence>